<dbReference type="InterPro" id="IPR004761">
    <property type="entry name" value="Spore_GerAB"/>
</dbReference>
<evidence type="ECO:0000256" key="4">
    <source>
        <dbReference type="ARBA" id="ARBA00022544"/>
    </source>
</evidence>
<comment type="subcellular location">
    <subcellularLocation>
        <location evidence="1">Membrane</location>
        <topology evidence="1">Multi-pass membrane protein</topology>
    </subcellularLocation>
</comment>
<evidence type="ECO:0000313" key="9">
    <source>
        <dbReference type="EMBL" id="RIX59736.1"/>
    </source>
</evidence>
<evidence type="ECO:0000256" key="6">
    <source>
        <dbReference type="ARBA" id="ARBA00022989"/>
    </source>
</evidence>
<feature type="transmembrane region" description="Helical" evidence="8">
    <location>
        <begin position="124"/>
        <end position="143"/>
    </location>
</feature>
<feature type="transmembrane region" description="Helical" evidence="8">
    <location>
        <begin position="199"/>
        <end position="217"/>
    </location>
</feature>
<comment type="similarity">
    <text evidence="2">Belongs to the amino acid-polyamine-organocation (APC) superfamily. Spore germination protein (SGP) (TC 2.A.3.9) family.</text>
</comment>
<feature type="transmembrane region" description="Helical" evidence="8">
    <location>
        <begin position="170"/>
        <end position="187"/>
    </location>
</feature>
<dbReference type="Pfam" id="PF03845">
    <property type="entry name" value="Spore_permease"/>
    <property type="match status" value="1"/>
</dbReference>
<gene>
    <name evidence="9" type="ORF">D3P08_04285</name>
</gene>
<evidence type="ECO:0000256" key="8">
    <source>
        <dbReference type="SAM" id="Phobius"/>
    </source>
</evidence>
<feature type="transmembrane region" description="Helical" evidence="8">
    <location>
        <begin position="20"/>
        <end position="39"/>
    </location>
</feature>
<dbReference type="OrthoDB" id="2381278at2"/>
<dbReference type="Proteomes" id="UP000266482">
    <property type="component" value="Unassembled WGS sequence"/>
</dbReference>
<feature type="transmembrane region" description="Helical" evidence="8">
    <location>
        <begin position="249"/>
        <end position="273"/>
    </location>
</feature>
<comment type="caution">
    <text evidence="9">The sequence shown here is derived from an EMBL/GenBank/DDBJ whole genome shotgun (WGS) entry which is preliminary data.</text>
</comment>
<dbReference type="AlphaFoldDB" id="A0A3A1VJD6"/>
<dbReference type="GO" id="GO:0016020">
    <property type="term" value="C:membrane"/>
    <property type="evidence" value="ECO:0007669"/>
    <property type="project" value="UniProtKB-SubCell"/>
</dbReference>
<dbReference type="EMBL" id="QXQA01000002">
    <property type="protein sequence ID" value="RIX59736.1"/>
    <property type="molecule type" value="Genomic_DNA"/>
</dbReference>
<keyword evidence="7 8" id="KW-0472">Membrane</keyword>
<dbReference type="PANTHER" id="PTHR34975:SF2">
    <property type="entry name" value="SPORE GERMINATION PROTEIN A2"/>
    <property type="match status" value="1"/>
</dbReference>
<reference evidence="9 10" key="1">
    <citation type="submission" date="2018-09" db="EMBL/GenBank/DDBJ databases">
        <title>Paenibacillus aracenensis nov. sp. isolated from a cave in southern Spain.</title>
        <authorList>
            <person name="Jurado V."/>
            <person name="Gutierrez-Patricio S."/>
            <person name="Gonzalez-Pimentel J.L."/>
            <person name="Miller A.Z."/>
            <person name="Laiz L."/>
            <person name="Saiz-Jimenez C."/>
        </authorList>
    </citation>
    <scope>NUCLEOTIDE SEQUENCE [LARGE SCALE GENOMIC DNA]</scope>
    <source>
        <strain evidence="9 10">DSM 22867</strain>
    </source>
</reference>
<evidence type="ECO:0000256" key="5">
    <source>
        <dbReference type="ARBA" id="ARBA00022692"/>
    </source>
</evidence>
<keyword evidence="5 8" id="KW-0812">Transmembrane</keyword>
<keyword evidence="3" id="KW-0813">Transport</keyword>
<keyword evidence="10" id="KW-1185">Reference proteome</keyword>
<feature type="transmembrane region" description="Helical" evidence="8">
    <location>
        <begin position="96"/>
        <end position="117"/>
    </location>
</feature>
<sequence length="342" mass="39207">MGLIFFLYPTDIIESVNIGHWLPILTGFAIHLAVIAMYMKGMSYFPRMDLVDGLRTAGNAVAIVLLLPVAAYLVMICVITIRAYSEVVTIVFLSSTPLWAIMALLLSISTYVAMLGIEAIFRTALLLFVLFIPLTVFILSYAFQNVDWLYALPVMDTHTATFAFVQERSFLLSLFAFSGGFLFLGFVQPHFRYKSRSILWSSLILLPLFLLSVYLPVLTFGQNTAEKFQFPFIMTVDTISIDWLMFDRISMFFLLSMITFVILFLATVMWKLIRIIRFKWNAKPAVLIPALSVALFVTCMNIPDWKHVSDLLWWNTFFRIYVMVIIPAATIVIGVRYRKRRV</sequence>
<keyword evidence="6 8" id="KW-1133">Transmembrane helix</keyword>
<protein>
    <submittedName>
        <fullName evidence="9">Uncharacterized protein</fullName>
    </submittedName>
</protein>
<feature type="transmembrane region" description="Helical" evidence="8">
    <location>
        <begin position="285"/>
        <end position="303"/>
    </location>
</feature>
<evidence type="ECO:0000256" key="2">
    <source>
        <dbReference type="ARBA" id="ARBA00007998"/>
    </source>
</evidence>
<feature type="transmembrane region" description="Helical" evidence="8">
    <location>
        <begin position="60"/>
        <end position="84"/>
    </location>
</feature>
<name>A0A3A1VJD6_9BACL</name>
<dbReference type="PANTHER" id="PTHR34975">
    <property type="entry name" value="SPORE GERMINATION PROTEIN A2"/>
    <property type="match status" value="1"/>
</dbReference>
<evidence type="ECO:0000256" key="7">
    <source>
        <dbReference type="ARBA" id="ARBA00023136"/>
    </source>
</evidence>
<dbReference type="GO" id="GO:0009847">
    <property type="term" value="P:spore germination"/>
    <property type="evidence" value="ECO:0007669"/>
    <property type="project" value="InterPro"/>
</dbReference>
<proteinExistence type="inferred from homology"/>
<evidence type="ECO:0000256" key="1">
    <source>
        <dbReference type="ARBA" id="ARBA00004141"/>
    </source>
</evidence>
<accession>A0A3A1VJD6</accession>
<feature type="transmembrane region" description="Helical" evidence="8">
    <location>
        <begin position="318"/>
        <end position="337"/>
    </location>
</feature>
<organism evidence="9 10">
    <name type="scientific">Paenibacillus nanensis</name>
    <dbReference type="NCBI Taxonomy" id="393251"/>
    <lineage>
        <taxon>Bacteria</taxon>
        <taxon>Bacillati</taxon>
        <taxon>Bacillota</taxon>
        <taxon>Bacilli</taxon>
        <taxon>Bacillales</taxon>
        <taxon>Paenibacillaceae</taxon>
        <taxon>Paenibacillus</taxon>
    </lineage>
</organism>
<evidence type="ECO:0000256" key="3">
    <source>
        <dbReference type="ARBA" id="ARBA00022448"/>
    </source>
</evidence>
<keyword evidence="4" id="KW-0309">Germination</keyword>
<evidence type="ECO:0000313" key="10">
    <source>
        <dbReference type="Proteomes" id="UP000266482"/>
    </source>
</evidence>